<accession>A0A137P584</accession>
<organism evidence="1 2">
    <name type="scientific">Conidiobolus coronatus (strain ATCC 28846 / CBS 209.66 / NRRL 28638)</name>
    <name type="common">Delacroixia coronata</name>
    <dbReference type="NCBI Taxonomy" id="796925"/>
    <lineage>
        <taxon>Eukaryota</taxon>
        <taxon>Fungi</taxon>
        <taxon>Fungi incertae sedis</taxon>
        <taxon>Zoopagomycota</taxon>
        <taxon>Entomophthoromycotina</taxon>
        <taxon>Entomophthoromycetes</taxon>
        <taxon>Entomophthorales</taxon>
        <taxon>Ancylistaceae</taxon>
        <taxon>Conidiobolus</taxon>
    </lineage>
</organism>
<proteinExistence type="predicted"/>
<reference evidence="1 2" key="1">
    <citation type="journal article" date="2015" name="Genome Biol. Evol.">
        <title>Phylogenomic analyses indicate that early fungi evolved digesting cell walls of algal ancestors of land plants.</title>
        <authorList>
            <person name="Chang Y."/>
            <person name="Wang S."/>
            <person name="Sekimoto S."/>
            <person name="Aerts A.L."/>
            <person name="Choi C."/>
            <person name="Clum A."/>
            <person name="LaButti K.M."/>
            <person name="Lindquist E.A."/>
            <person name="Yee Ngan C."/>
            <person name="Ohm R.A."/>
            <person name="Salamov A.A."/>
            <person name="Grigoriev I.V."/>
            <person name="Spatafora J.W."/>
            <person name="Berbee M.L."/>
        </authorList>
    </citation>
    <scope>NUCLEOTIDE SEQUENCE [LARGE SCALE GENOMIC DNA]</scope>
    <source>
        <strain evidence="1 2">NRRL 28638</strain>
    </source>
</reference>
<dbReference type="EMBL" id="KQ964511">
    <property type="protein sequence ID" value="KXN70163.1"/>
    <property type="molecule type" value="Genomic_DNA"/>
</dbReference>
<dbReference type="Proteomes" id="UP000070444">
    <property type="component" value="Unassembled WGS sequence"/>
</dbReference>
<protein>
    <submittedName>
        <fullName evidence="1">Uncharacterized protein</fullName>
    </submittedName>
</protein>
<name>A0A137P584_CONC2</name>
<dbReference type="AlphaFoldDB" id="A0A137P584"/>
<gene>
    <name evidence="1" type="ORF">CONCODRAFT_78986</name>
</gene>
<evidence type="ECO:0000313" key="1">
    <source>
        <dbReference type="EMBL" id="KXN70163.1"/>
    </source>
</evidence>
<evidence type="ECO:0000313" key="2">
    <source>
        <dbReference type="Proteomes" id="UP000070444"/>
    </source>
</evidence>
<sequence length="269" mass="31959">MSYLLGLHLNYSKLSQEDRYNRDVAFCMARICNIGLTGSYNFAPSYIEGYKKSESYLYDTKWQLPRPGSIVYSDNHEKNQLYSDCSTLFFKFANVSSNTVWFPLFFKLEARSFHKTWTYKIEELKDLYESTVQTLNVLKEKYHFYKSTIAPFETTLKMTYHEAVIEMYEVLKHRNKTLQPNDISIMLDHCHGLYSVLSTAEEYNPYFQFFAHVIGLHYLNIYPKCSSSEKQRTKKRLLDLILFMKDRFLKHFSLNYLILKTGYDSLDEN</sequence>
<keyword evidence="2" id="KW-1185">Reference proteome</keyword>